<feature type="region of interest" description="Disordered" evidence="1">
    <location>
        <begin position="71"/>
        <end position="103"/>
    </location>
</feature>
<dbReference type="AlphaFoldDB" id="A0A2P2L008"/>
<accession>A0A2P2L008</accession>
<feature type="compositionally biased region" description="Polar residues" evidence="1">
    <location>
        <begin position="89"/>
        <end position="103"/>
    </location>
</feature>
<sequence length="103" mass="11736">MNVLENQGNIKKKSLLLKFEGSQISEAKNKEKREQNKGRKKGLLHKNYNNDSKHNFFSLKCSNYWNVFVPNTGDVNSGSKRKYKRQDKTSTISSAASSNPKAK</sequence>
<evidence type="ECO:0000313" key="2">
    <source>
        <dbReference type="EMBL" id="MBX11311.1"/>
    </source>
</evidence>
<dbReference type="EMBL" id="GGEC01030827">
    <property type="protein sequence ID" value="MBX11311.1"/>
    <property type="molecule type" value="Transcribed_RNA"/>
</dbReference>
<feature type="compositionally biased region" description="Basic and acidic residues" evidence="1">
    <location>
        <begin position="27"/>
        <end position="37"/>
    </location>
</feature>
<evidence type="ECO:0000256" key="1">
    <source>
        <dbReference type="SAM" id="MobiDB-lite"/>
    </source>
</evidence>
<name>A0A2P2L008_RHIMU</name>
<feature type="region of interest" description="Disordered" evidence="1">
    <location>
        <begin position="26"/>
        <end position="49"/>
    </location>
</feature>
<protein>
    <submittedName>
        <fullName evidence="2">Uncharacterized protein</fullName>
    </submittedName>
</protein>
<dbReference type="EMBL" id="GGEC01030831">
    <property type="protein sequence ID" value="MBX11315.1"/>
    <property type="molecule type" value="Transcribed_RNA"/>
</dbReference>
<organism evidence="2">
    <name type="scientific">Rhizophora mucronata</name>
    <name type="common">Asiatic mangrove</name>
    <dbReference type="NCBI Taxonomy" id="61149"/>
    <lineage>
        <taxon>Eukaryota</taxon>
        <taxon>Viridiplantae</taxon>
        <taxon>Streptophyta</taxon>
        <taxon>Embryophyta</taxon>
        <taxon>Tracheophyta</taxon>
        <taxon>Spermatophyta</taxon>
        <taxon>Magnoliopsida</taxon>
        <taxon>eudicotyledons</taxon>
        <taxon>Gunneridae</taxon>
        <taxon>Pentapetalae</taxon>
        <taxon>rosids</taxon>
        <taxon>fabids</taxon>
        <taxon>Malpighiales</taxon>
        <taxon>Rhizophoraceae</taxon>
        <taxon>Rhizophora</taxon>
    </lineage>
</organism>
<proteinExistence type="predicted"/>
<reference evidence="2" key="1">
    <citation type="submission" date="2018-02" db="EMBL/GenBank/DDBJ databases">
        <title>Rhizophora mucronata_Transcriptome.</title>
        <authorList>
            <person name="Meera S.P."/>
            <person name="Sreeshan A."/>
            <person name="Augustine A."/>
        </authorList>
    </citation>
    <scope>NUCLEOTIDE SEQUENCE</scope>
    <source>
        <tissue evidence="2">Leaf</tissue>
    </source>
</reference>